<evidence type="ECO:0000313" key="4">
    <source>
        <dbReference type="Proteomes" id="UP000611640"/>
    </source>
</evidence>
<dbReference type="EMBL" id="AP023355">
    <property type="protein sequence ID" value="BCJ34894.1"/>
    <property type="molecule type" value="Genomic_DNA"/>
</dbReference>
<dbReference type="NCBIfam" id="NF047864">
    <property type="entry name" value="CBU_0592_membra"/>
    <property type="match status" value="1"/>
</dbReference>
<feature type="transmembrane region" description="Helical" evidence="1">
    <location>
        <begin position="30"/>
        <end position="49"/>
    </location>
</feature>
<organism evidence="3 4">
    <name type="scientific">Actinocatenispora thailandica</name>
    <dbReference type="NCBI Taxonomy" id="227318"/>
    <lineage>
        <taxon>Bacteria</taxon>
        <taxon>Bacillati</taxon>
        <taxon>Actinomycetota</taxon>
        <taxon>Actinomycetes</taxon>
        <taxon>Micromonosporales</taxon>
        <taxon>Micromonosporaceae</taxon>
        <taxon>Actinocatenispora</taxon>
    </lineage>
</organism>
<feature type="transmembrane region" description="Helical" evidence="1">
    <location>
        <begin position="6"/>
        <end position="23"/>
    </location>
</feature>
<dbReference type="Proteomes" id="UP000611640">
    <property type="component" value="Chromosome"/>
</dbReference>
<keyword evidence="4" id="KW-1185">Reference proteome</keyword>
<feature type="domain" description="CBU-0592-like" evidence="2">
    <location>
        <begin position="3"/>
        <end position="74"/>
    </location>
</feature>
<dbReference type="InterPro" id="IPR058058">
    <property type="entry name" value="CBU_0592-like"/>
</dbReference>
<evidence type="ECO:0000259" key="2">
    <source>
        <dbReference type="Pfam" id="PF26604"/>
    </source>
</evidence>
<sequence length="95" mass="10129">MTDILQIVGAVLVLAGFFASQLGAVDGRSLAYLIVNTLGSGVLAVLALLGREWGFLLLEGAWCLVALVSLVRVLGQARRQRPHLLRADRRTSSTG</sequence>
<keyword evidence="1" id="KW-0812">Transmembrane</keyword>
<dbReference type="KEGG" id="atl:Athai_23970"/>
<feature type="transmembrane region" description="Helical" evidence="1">
    <location>
        <begin position="55"/>
        <end position="75"/>
    </location>
</feature>
<keyword evidence="1" id="KW-0472">Membrane</keyword>
<proteinExistence type="predicted"/>
<dbReference type="RefSeq" id="WP_203961552.1">
    <property type="nucleotide sequence ID" value="NZ_AP023355.1"/>
</dbReference>
<accession>A0A7R7HXB0</accession>
<evidence type="ECO:0000256" key="1">
    <source>
        <dbReference type="SAM" id="Phobius"/>
    </source>
</evidence>
<evidence type="ECO:0000313" key="3">
    <source>
        <dbReference type="EMBL" id="BCJ34894.1"/>
    </source>
</evidence>
<dbReference type="Pfam" id="PF26604">
    <property type="entry name" value="CBU_0592"/>
    <property type="match status" value="1"/>
</dbReference>
<keyword evidence="1" id="KW-1133">Transmembrane helix</keyword>
<protein>
    <recommendedName>
        <fullName evidence="2">CBU-0592-like domain-containing protein</fullName>
    </recommendedName>
</protein>
<reference evidence="3 4" key="1">
    <citation type="submission" date="2020-08" db="EMBL/GenBank/DDBJ databases">
        <title>Whole genome shotgun sequence of Actinocatenispora thailandica NBRC 105041.</title>
        <authorList>
            <person name="Komaki H."/>
            <person name="Tamura T."/>
        </authorList>
    </citation>
    <scope>NUCLEOTIDE SEQUENCE [LARGE SCALE GENOMIC DNA]</scope>
    <source>
        <strain evidence="3 4">NBRC 105041</strain>
    </source>
</reference>
<gene>
    <name evidence="3" type="ORF">Athai_23970</name>
</gene>
<dbReference type="AlphaFoldDB" id="A0A7R7HXB0"/>
<name>A0A7R7HXB0_9ACTN</name>